<feature type="transmembrane region" description="Helical" evidence="1">
    <location>
        <begin position="12"/>
        <end position="31"/>
    </location>
</feature>
<dbReference type="EMBL" id="LN891770">
    <property type="protein sequence ID" value="CUS06685.1"/>
    <property type="molecule type" value="Genomic_DNA"/>
</dbReference>
<keyword evidence="3" id="KW-1185">Reference proteome</keyword>
<name>A0A292PJ41_9PEZI</name>
<evidence type="ECO:0000313" key="3">
    <source>
        <dbReference type="Proteomes" id="UP001412239"/>
    </source>
</evidence>
<accession>A0A292PJ41</accession>
<proteinExistence type="predicted"/>
<keyword evidence="1" id="KW-0472">Membrane</keyword>
<gene>
    <name evidence="2" type="ORF">GSTUAT00009248001</name>
</gene>
<dbReference type="Proteomes" id="UP001412239">
    <property type="component" value="Unassembled WGS sequence"/>
</dbReference>
<protein>
    <submittedName>
        <fullName evidence="2">Uncharacterized protein</fullName>
    </submittedName>
</protein>
<evidence type="ECO:0000256" key="1">
    <source>
        <dbReference type="SAM" id="Phobius"/>
    </source>
</evidence>
<sequence length="389" mass="45043">MAYALSVRRRHLVLFLAVLLILGLLLEYIALVPPGERMVITPPSMPFGTPIPDAKPSVEIFPAAVDGRIPQILTANQPPKSHHPTPLLIGFTRNWPILQQCVVSYITAGWPPVDIYVVDNTGTMDSNELGLLTLQNPFFIDYPRLRMLGVNIITAPTLLSFAQLQNFFLYTAIRKSWRHYYWSHMDSAVLSEEEKQPYRSLYQRIIESWNSINKTEKWAIKFYAYDHLALVNVAAYMDVGGWDTHIPFYSTDCDFHARLHMKNYTTTDENVGHIFDVGGTIPDLSVFYPGTGNEPLNSERFKYLRKRLDDLQRSKSEAKNGRNLWQAEQRGGKGEPFYRNPVGFEKAMRHWIKTGRTVFAEKWGHRDCDIWEIGKEIDKAWEYRKDWWV</sequence>
<keyword evidence="1" id="KW-0812">Transmembrane</keyword>
<dbReference type="InterPro" id="IPR029044">
    <property type="entry name" value="Nucleotide-diphossugar_trans"/>
</dbReference>
<evidence type="ECO:0000313" key="2">
    <source>
        <dbReference type="EMBL" id="CUS06685.1"/>
    </source>
</evidence>
<reference evidence="2" key="1">
    <citation type="submission" date="2015-10" db="EMBL/GenBank/DDBJ databases">
        <authorList>
            <person name="Regsiter A."/>
            <person name="william w."/>
        </authorList>
    </citation>
    <scope>NUCLEOTIDE SEQUENCE</scope>
    <source>
        <strain evidence="2">Montdore</strain>
    </source>
</reference>
<dbReference type="AlphaFoldDB" id="A0A292PJ41"/>
<keyword evidence="1" id="KW-1133">Transmembrane helix</keyword>
<dbReference type="SUPFAM" id="SSF53448">
    <property type="entry name" value="Nucleotide-diphospho-sugar transferases"/>
    <property type="match status" value="1"/>
</dbReference>
<organism evidence="2 3">
    <name type="scientific">Tuber aestivum</name>
    <name type="common">summer truffle</name>
    <dbReference type="NCBI Taxonomy" id="59557"/>
    <lineage>
        <taxon>Eukaryota</taxon>
        <taxon>Fungi</taxon>
        <taxon>Dikarya</taxon>
        <taxon>Ascomycota</taxon>
        <taxon>Pezizomycotina</taxon>
        <taxon>Pezizomycetes</taxon>
        <taxon>Pezizales</taxon>
        <taxon>Tuberaceae</taxon>
        <taxon>Tuber</taxon>
    </lineage>
</organism>